<evidence type="ECO:0000313" key="11">
    <source>
        <dbReference type="EMBL" id="QCT93704.1"/>
    </source>
</evidence>
<feature type="modified residue" description="4-aspartylphosphate" evidence="6">
    <location>
        <position position="52"/>
    </location>
</feature>
<dbReference type="PROSITE" id="PS50110">
    <property type="entry name" value="RESPONSE_REGULATORY"/>
    <property type="match status" value="1"/>
</dbReference>
<sequence>MYSVLLVEDDLQLAKIVKKILESKDFIVTIIEDGNEALEYIKSREYDFYLIDINIPNINGLELVKYIKELKKEGKIIMITASVEEYNFKKAYEYGCDDYIKKPFHATELEVRINRLIEKKRVIEFDDYKFDLNTQDLYKNNQTINLRKKEKKLLYLLLKNINHTVDNQKIIEFVWNDSKTKNPPVRQLINELRKKFEKDYIKTVVGVGYRFEV</sequence>
<proteinExistence type="predicted"/>
<dbReference type="GO" id="GO:0005829">
    <property type="term" value="C:cytosol"/>
    <property type="evidence" value="ECO:0007669"/>
    <property type="project" value="TreeGrafter"/>
</dbReference>
<dbReference type="InterPro" id="IPR036388">
    <property type="entry name" value="WH-like_DNA-bd_sf"/>
</dbReference>
<name>A0AAI9AGV8_9BACT</name>
<dbReference type="SMART" id="SM00448">
    <property type="entry name" value="REC"/>
    <property type="match status" value="1"/>
</dbReference>
<dbReference type="EMBL" id="ABCJ01000006">
    <property type="protein sequence ID" value="EDM23380.1"/>
    <property type="molecule type" value="Genomic_DNA"/>
</dbReference>
<dbReference type="InterPro" id="IPR011006">
    <property type="entry name" value="CheY-like_superfamily"/>
</dbReference>
<feature type="domain" description="OmpR/PhoB-type" evidence="9">
    <location>
        <begin position="120"/>
        <end position="213"/>
    </location>
</feature>
<dbReference type="InterPro" id="IPR001867">
    <property type="entry name" value="OmpR/PhoB-type_DNA-bd"/>
</dbReference>
<evidence type="ECO:0000313" key="10">
    <source>
        <dbReference type="EMBL" id="EDM23380.1"/>
    </source>
</evidence>
<feature type="DNA-binding region" description="OmpR/PhoB-type" evidence="7">
    <location>
        <begin position="120"/>
        <end position="213"/>
    </location>
</feature>
<evidence type="ECO:0000256" key="4">
    <source>
        <dbReference type="ARBA" id="ARBA00023125"/>
    </source>
</evidence>
<dbReference type="Proteomes" id="UP000003288">
    <property type="component" value="Unassembled WGS sequence"/>
</dbReference>
<keyword evidence="3" id="KW-0805">Transcription regulation</keyword>
<gene>
    <name evidence="10" type="ORF">CMTB2_08950</name>
    <name evidence="11" type="ORF">FE773_00410</name>
</gene>
<dbReference type="InterPro" id="IPR039420">
    <property type="entry name" value="WalR-like"/>
</dbReference>
<evidence type="ECO:0000256" key="7">
    <source>
        <dbReference type="PROSITE-ProRule" id="PRU01091"/>
    </source>
</evidence>
<reference evidence="11 13" key="2">
    <citation type="submission" date="2019-05" db="EMBL/GenBank/DDBJ databases">
        <title>A comparative analysis of the Nautiliaceae.</title>
        <authorList>
            <person name="Grosche A."/>
            <person name="Smedile F."/>
            <person name="Vetriani C."/>
        </authorList>
    </citation>
    <scope>NUCLEOTIDE SEQUENCE [LARGE SCALE GENOMIC DNA]</scope>
    <source>
        <strain evidence="11 13">TB-2</strain>
    </source>
</reference>
<keyword evidence="1 6" id="KW-0597">Phosphoprotein</keyword>
<keyword evidence="4 7" id="KW-0238">DNA-binding</keyword>
<dbReference type="Pfam" id="PF00486">
    <property type="entry name" value="Trans_reg_C"/>
    <property type="match status" value="1"/>
</dbReference>
<keyword evidence="13" id="KW-1185">Reference proteome</keyword>
<dbReference type="RefSeq" id="WP_007474884.1">
    <property type="nucleotide sequence ID" value="NZ_ABCJ01000006.1"/>
</dbReference>
<keyword evidence="2" id="KW-0902">Two-component regulatory system</keyword>
<dbReference type="Pfam" id="PF00072">
    <property type="entry name" value="Response_reg"/>
    <property type="match status" value="1"/>
</dbReference>
<keyword evidence="5" id="KW-0804">Transcription</keyword>
<evidence type="ECO:0000256" key="2">
    <source>
        <dbReference type="ARBA" id="ARBA00023012"/>
    </source>
</evidence>
<evidence type="ECO:0000313" key="13">
    <source>
        <dbReference type="Proteomes" id="UP000306825"/>
    </source>
</evidence>
<dbReference type="SUPFAM" id="SSF52172">
    <property type="entry name" value="CheY-like"/>
    <property type="match status" value="1"/>
</dbReference>
<dbReference type="AlphaFoldDB" id="A0AAI9AGV8"/>
<reference evidence="10 12" key="1">
    <citation type="journal article" date="2011" name="Stand. Genomic Sci.">
        <title>Draft genome sequence of Caminibacter mediatlanticus strain TB-2, an epsilonproteobacterium isolated from a deep-sea hydrothermal vent.</title>
        <authorList>
            <person name="Giovannelli D."/>
            <person name="Ferriera S."/>
            <person name="Johnson J."/>
            <person name="Kravitz S."/>
            <person name="Perez-Rodriguez I."/>
            <person name="Ricci J."/>
            <person name="O'Brien C."/>
            <person name="Voordeckers J.W."/>
            <person name="Bini E."/>
            <person name="Vetriani C."/>
        </authorList>
    </citation>
    <scope>NUCLEOTIDE SEQUENCE [LARGE SCALE GENOMIC DNA]</scope>
    <source>
        <strain evidence="10 12">TB-2</strain>
    </source>
</reference>
<dbReference type="GO" id="GO:0032993">
    <property type="term" value="C:protein-DNA complex"/>
    <property type="evidence" value="ECO:0007669"/>
    <property type="project" value="TreeGrafter"/>
</dbReference>
<protein>
    <submittedName>
        <fullName evidence="11">Response regulator transcription factor</fullName>
    </submittedName>
    <submittedName>
        <fullName evidence="10">Two component transcriptional regulator, winged helix family protein</fullName>
    </submittedName>
</protein>
<accession>A0AAI9AGV8</accession>
<dbReference type="Proteomes" id="UP000306825">
    <property type="component" value="Chromosome"/>
</dbReference>
<evidence type="ECO:0000313" key="12">
    <source>
        <dbReference type="Proteomes" id="UP000003288"/>
    </source>
</evidence>
<dbReference type="PANTHER" id="PTHR48111:SF22">
    <property type="entry name" value="REGULATOR OF RPOS"/>
    <property type="match status" value="1"/>
</dbReference>
<evidence type="ECO:0000256" key="5">
    <source>
        <dbReference type="ARBA" id="ARBA00023163"/>
    </source>
</evidence>
<dbReference type="GO" id="GO:0000976">
    <property type="term" value="F:transcription cis-regulatory region binding"/>
    <property type="evidence" value="ECO:0007669"/>
    <property type="project" value="TreeGrafter"/>
</dbReference>
<dbReference type="Gene3D" id="1.10.10.10">
    <property type="entry name" value="Winged helix-like DNA-binding domain superfamily/Winged helix DNA-binding domain"/>
    <property type="match status" value="1"/>
</dbReference>
<dbReference type="Gene3D" id="3.40.50.2300">
    <property type="match status" value="1"/>
</dbReference>
<dbReference type="InterPro" id="IPR001789">
    <property type="entry name" value="Sig_transdc_resp-reg_receiver"/>
</dbReference>
<evidence type="ECO:0000256" key="6">
    <source>
        <dbReference type="PROSITE-ProRule" id="PRU00169"/>
    </source>
</evidence>
<dbReference type="GO" id="GO:0000156">
    <property type="term" value="F:phosphorelay response regulator activity"/>
    <property type="evidence" value="ECO:0007669"/>
    <property type="project" value="TreeGrafter"/>
</dbReference>
<evidence type="ECO:0000256" key="1">
    <source>
        <dbReference type="ARBA" id="ARBA00022553"/>
    </source>
</evidence>
<dbReference type="PANTHER" id="PTHR48111">
    <property type="entry name" value="REGULATOR OF RPOS"/>
    <property type="match status" value="1"/>
</dbReference>
<organism evidence="10 12">
    <name type="scientific">Caminibacter mediatlanticus TB-2</name>
    <dbReference type="NCBI Taxonomy" id="391592"/>
    <lineage>
        <taxon>Bacteria</taxon>
        <taxon>Pseudomonadati</taxon>
        <taxon>Campylobacterota</taxon>
        <taxon>Epsilonproteobacteria</taxon>
        <taxon>Nautiliales</taxon>
        <taxon>Nautiliaceae</taxon>
        <taxon>Caminibacter</taxon>
    </lineage>
</organism>
<dbReference type="GO" id="GO:0006355">
    <property type="term" value="P:regulation of DNA-templated transcription"/>
    <property type="evidence" value="ECO:0007669"/>
    <property type="project" value="InterPro"/>
</dbReference>
<feature type="domain" description="Response regulatory" evidence="8">
    <location>
        <begin position="3"/>
        <end position="117"/>
    </location>
</feature>
<dbReference type="SMART" id="SM00862">
    <property type="entry name" value="Trans_reg_C"/>
    <property type="match status" value="1"/>
</dbReference>
<evidence type="ECO:0000259" key="9">
    <source>
        <dbReference type="PROSITE" id="PS51755"/>
    </source>
</evidence>
<dbReference type="EMBL" id="CP040463">
    <property type="protein sequence ID" value="QCT93704.1"/>
    <property type="molecule type" value="Genomic_DNA"/>
</dbReference>
<dbReference type="PROSITE" id="PS51755">
    <property type="entry name" value="OMPR_PHOB"/>
    <property type="match status" value="1"/>
</dbReference>
<evidence type="ECO:0000259" key="8">
    <source>
        <dbReference type="PROSITE" id="PS50110"/>
    </source>
</evidence>
<evidence type="ECO:0000256" key="3">
    <source>
        <dbReference type="ARBA" id="ARBA00023015"/>
    </source>
</evidence>